<organism evidence="1 2">
    <name type="scientific">Zasmidium cellare ATCC 36951</name>
    <dbReference type="NCBI Taxonomy" id="1080233"/>
    <lineage>
        <taxon>Eukaryota</taxon>
        <taxon>Fungi</taxon>
        <taxon>Dikarya</taxon>
        <taxon>Ascomycota</taxon>
        <taxon>Pezizomycotina</taxon>
        <taxon>Dothideomycetes</taxon>
        <taxon>Dothideomycetidae</taxon>
        <taxon>Mycosphaerellales</taxon>
        <taxon>Mycosphaerellaceae</taxon>
        <taxon>Zasmidium</taxon>
    </lineage>
</organism>
<keyword evidence="2" id="KW-1185">Reference proteome</keyword>
<name>A0A6A6BXI0_ZASCE</name>
<proteinExistence type="predicted"/>
<dbReference type="EMBL" id="ML993649">
    <property type="protein sequence ID" value="KAF2158758.1"/>
    <property type="molecule type" value="Genomic_DNA"/>
</dbReference>
<accession>A0A6A6BXI0</accession>
<sequence>MTAQAFRSSGLPMEMAIGALGKHLERVETQLEAEDLQHQIRVMENFNYLAEQRITVHDMKAGENALQIIFNKGQGVIDASNVQAGHRALQLFGNGDMISFRTAVSEHTSRTRLCLGSECGPGTAEPTRLQDGLAARIKEDNPATAAESVHNNFPSDEVQKPLPGRYISWKRIMPFRKTRHEPKSQ</sequence>
<evidence type="ECO:0000313" key="2">
    <source>
        <dbReference type="Proteomes" id="UP000799537"/>
    </source>
</evidence>
<dbReference type="AlphaFoldDB" id="A0A6A6BXI0"/>
<dbReference type="RefSeq" id="XP_033659647.1">
    <property type="nucleotide sequence ID" value="XM_033810057.1"/>
</dbReference>
<dbReference type="Proteomes" id="UP000799537">
    <property type="component" value="Unassembled WGS sequence"/>
</dbReference>
<dbReference type="GeneID" id="54563329"/>
<evidence type="ECO:0000313" key="1">
    <source>
        <dbReference type="EMBL" id="KAF2158758.1"/>
    </source>
</evidence>
<reference evidence="1" key="1">
    <citation type="journal article" date="2020" name="Stud. Mycol.">
        <title>101 Dothideomycetes genomes: a test case for predicting lifestyles and emergence of pathogens.</title>
        <authorList>
            <person name="Haridas S."/>
            <person name="Albert R."/>
            <person name="Binder M."/>
            <person name="Bloem J."/>
            <person name="Labutti K."/>
            <person name="Salamov A."/>
            <person name="Andreopoulos B."/>
            <person name="Baker S."/>
            <person name="Barry K."/>
            <person name="Bills G."/>
            <person name="Bluhm B."/>
            <person name="Cannon C."/>
            <person name="Castanera R."/>
            <person name="Culley D."/>
            <person name="Daum C."/>
            <person name="Ezra D."/>
            <person name="Gonzalez J."/>
            <person name="Henrissat B."/>
            <person name="Kuo A."/>
            <person name="Liang C."/>
            <person name="Lipzen A."/>
            <person name="Lutzoni F."/>
            <person name="Magnuson J."/>
            <person name="Mondo S."/>
            <person name="Nolan M."/>
            <person name="Ohm R."/>
            <person name="Pangilinan J."/>
            <person name="Park H.-J."/>
            <person name="Ramirez L."/>
            <person name="Alfaro M."/>
            <person name="Sun H."/>
            <person name="Tritt A."/>
            <person name="Yoshinaga Y."/>
            <person name="Zwiers L.-H."/>
            <person name="Turgeon B."/>
            <person name="Goodwin S."/>
            <person name="Spatafora J."/>
            <person name="Crous P."/>
            <person name="Grigoriev I."/>
        </authorList>
    </citation>
    <scope>NUCLEOTIDE SEQUENCE</scope>
    <source>
        <strain evidence="1">ATCC 36951</strain>
    </source>
</reference>
<protein>
    <submittedName>
        <fullName evidence="1">Uncharacterized protein</fullName>
    </submittedName>
</protein>
<gene>
    <name evidence="1" type="ORF">M409DRAFT_30719</name>
</gene>